<comment type="similarity">
    <text evidence="1">Belongs to the short-chain dehydrogenases/reductases (SDR) family.</text>
</comment>
<reference evidence="3" key="1">
    <citation type="submission" date="2020-12" db="EMBL/GenBank/DDBJ databases">
        <authorList>
            <person name="Iha C."/>
        </authorList>
    </citation>
    <scope>NUCLEOTIDE SEQUENCE</scope>
</reference>
<dbReference type="Proteomes" id="UP000708148">
    <property type="component" value="Unassembled WGS sequence"/>
</dbReference>
<protein>
    <submittedName>
        <fullName evidence="3">Uncharacterized protein</fullName>
    </submittedName>
</protein>
<dbReference type="InterPro" id="IPR036291">
    <property type="entry name" value="NAD(P)-bd_dom_sf"/>
</dbReference>
<comment type="caution">
    <text evidence="3">The sequence shown here is derived from an EMBL/GenBank/DDBJ whole genome shotgun (WGS) entry which is preliminary data.</text>
</comment>
<evidence type="ECO:0000313" key="3">
    <source>
        <dbReference type="EMBL" id="CAD7700440.1"/>
    </source>
</evidence>
<keyword evidence="2" id="KW-0560">Oxidoreductase</keyword>
<dbReference type="InterPro" id="IPR002347">
    <property type="entry name" value="SDR_fam"/>
</dbReference>
<name>A0A8S1J9Z4_9CHLO</name>
<evidence type="ECO:0000256" key="1">
    <source>
        <dbReference type="ARBA" id="ARBA00006484"/>
    </source>
</evidence>
<dbReference type="Gene3D" id="3.40.50.720">
    <property type="entry name" value="NAD(P)-binding Rossmann-like Domain"/>
    <property type="match status" value="1"/>
</dbReference>
<organism evidence="3 4">
    <name type="scientific">Ostreobium quekettii</name>
    <dbReference type="NCBI Taxonomy" id="121088"/>
    <lineage>
        <taxon>Eukaryota</taxon>
        <taxon>Viridiplantae</taxon>
        <taxon>Chlorophyta</taxon>
        <taxon>core chlorophytes</taxon>
        <taxon>Ulvophyceae</taxon>
        <taxon>TCBD clade</taxon>
        <taxon>Bryopsidales</taxon>
        <taxon>Ostreobineae</taxon>
        <taxon>Ostreobiaceae</taxon>
        <taxon>Ostreobium</taxon>
    </lineage>
</organism>
<evidence type="ECO:0000256" key="2">
    <source>
        <dbReference type="ARBA" id="ARBA00023002"/>
    </source>
</evidence>
<gene>
    <name evidence="3" type="ORF">OSTQU699_LOCUS5799</name>
</gene>
<dbReference type="PANTHER" id="PTHR24320">
    <property type="entry name" value="RETINOL DEHYDROGENASE"/>
    <property type="match status" value="1"/>
</dbReference>
<keyword evidence="4" id="KW-1185">Reference proteome</keyword>
<accession>A0A8S1J9Z4</accession>
<dbReference type="EMBL" id="CAJHUC010001265">
    <property type="protein sequence ID" value="CAD7700440.1"/>
    <property type="molecule type" value="Genomic_DNA"/>
</dbReference>
<dbReference type="PANTHER" id="PTHR24320:SF286">
    <property type="entry name" value="NAD(P)-BINDING ROSSMANN-FOLD SUPERFAMILY PROTEIN"/>
    <property type="match status" value="1"/>
</dbReference>
<dbReference type="GO" id="GO:0016491">
    <property type="term" value="F:oxidoreductase activity"/>
    <property type="evidence" value="ECO:0007669"/>
    <property type="project" value="UniProtKB-KW"/>
</dbReference>
<dbReference type="AlphaFoldDB" id="A0A8S1J9Z4"/>
<proteinExistence type="inferred from homology"/>
<evidence type="ECO:0000313" key="4">
    <source>
        <dbReference type="Proteomes" id="UP000708148"/>
    </source>
</evidence>
<sequence>MICLWSKNGLRAGLRHRRSSWPRMAEFLQYCARWSLFYVGGAFELAGNACGNVANLLCERKQDTSRYKSANGKVCVVTGANAGVGLSTAKLLAKRGGHVILACRSKERGQKAAELVKSVTPLQGCCPPKVEVMQLDLASLKSVKKFCRNFDGRRLHLDLLVCNAGVMKLPQRTITEDGVEAQFQVNYLGHWLLTNCLLQDQLKLHKASRSPTSRRVVFVSSTAHKPGRIDFSDTNAEKGYDSMQRYSDSKLANVLAAREFQRRFDRNYNNFGSHTAVSVHPGLLHTELACGYFKGLVPKPLRCFTDPLMQHVVLPLALRPAEFGGESVLYAALAPDAEVRGEYVGHGKILKAAMPKDRNEEVVAQRLWSLSEKLTGYRPLKELS</sequence>
<dbReference type="PRINTS" id="PR00081">
    <property type="entry name" value="GDHRDH"/>
</dbReference>
<dbReference type="OrthoDB" id="191139at2759"/>
<dbReference type="SUPFAM" id="SSF51735">
    <property type="entry name" value="NAD(P)-binding Rossmann-fold domains"/>
    <property type="match status" value="1"/>
</dbReference>
<dbReference type="Pfam" id="PF00106">
    <property type="entry name" value="adh_short"/>
    <property type="match status" value="1"/>
</dbReference>